<evidence type="ECO:0000256" key="1">
    <source>
        <dbReference type="ARBA" id="ARBA00023015"/>
    </source>
</evidence>
<sequence>MGKDKNNQSSVWNTIVNNDEVVNIHLLFNISHMSTLILKKRKELLATFELEPWSYDMLVILYQAGESGLSPKELLKRTGVASGTMTHRINLLLKSEFIISTPAPDDGRSIIATISDKGKSVVKKAIKAHADESAKILGDLNKEELAAFQQITQKLIHQLQ</sequence>
<dbReference type="Gene3D" id="1.10.10.10">
    <property type="entry name" value="Winged helix-like DNA-binding domain superfamily/Winged helix DNA-binding domain"/>
    <property type="match status" value="1"/>
</dbReference>
<dbReference type="Pfam" id="PF01047">
    <property type="entry name" value="MarR"/>
    <property type="match status" value="1"/>
</dbReference>
<keyword evidence="1" id="KW-0805">Transcription regulation</keyword>
<gene>
    <name evidence="5" type="ordered locus">Sgly_1418</name>
</gene>
<dbReference type="AlphaFoldDB" id="F0SWF5"/>
<feature type="domain" description="HTH marR-type" evidence="4">
    <location>
        <begin position="23"/>
        <end position="157"/>
    </location>
</feature>
<dbReference type="RefSeq" id="WP_013624591.1">
    <property type="nucleotide sequence ID" value="NC_015172.1"/>
</dbReference>
<dbReference type="SUPFAM" id="SSF46785">
    <property type="entry name" value="Winged helix' DNA-binding domain"/>
    <property type="match status" value="1"/>
</dbReference>
<dbReference type="KEGG" id="sgy:Sgly_1418"/>
<name>F0SWF5_SYNGF</name>
<dbReference type="PROSITE" id="PS50995">
    <property type="entry name" value="HTH_MARR_2"/>
    <property type="match status" value="1"/>
</dbReference>
<protein>
    <submittedName>
        <fullName evidence="5">Regulatory protein MarR</fullName>
    </submittedName>
</protein>
<evidence type="ECO:0000256" key="2">
    <source>
        <dbReference type="ARBA" id="ARBA00023125"/>
    </source>
</evidence>
<dbReference type="PANTHER" id="PTHR42756:SF1">
    <property type="entry name" value="TRANSCRIPTIONAL REPRESSOR OF EMRAB OPERON"/>
    <property type="match status" value="1"/>
</dbReference>
<dbReference type="STRING" id="645991.Sgly_1418"/>
<evidence type="ECO:0000313" key="6">
    <source>
        <dbReference type="Proteomes" id="UP000007488"/>
    </source>
</evidence>
<evidence type="ECO:0000259" key="4">
    <source>
        <dbReference type="PROSITE" id="PS50995"/>
    </source>
</evidence>
<reference evidence="6" key="2">
    <citation type="submission" date="2011-02" db="EMBL/GenBank/DDBJ databases">
        <title>The complete genome of Syntrophobotulus glycolicus DSM 8271.</title>
        <authorList>
            <person name="Lucas S."/>
            <person name="Copeland A."/>
            <person name="Lapidus A."/>
            <person name="Bruce D."/>
            <person name="Goodwin L."/>
            <person name="Pitluck S."/>
            <person name="Kyrpides N."/>
            <person name="Mavromatis K."/>
            <person name="Pagani I."/>
            <person name="Ivanova N."/>
            <person name="Mikhailova N."/>
            <person name="Chertkov O."/>
            <person name="Held B."/>
            <person name="Detter J.C."/>
            <person name="Tapia R."/>
            <person name="Han C."/>
            <person name="Land M."/>
            <person name="Hauser L."/>
            <person name="Markowitz V."/>
            <person name="Cheng J.-F."/>
            <person name="Hugenholtz P."/>
            <person name="Woyke T."/>
            <person name="Wu D."/>
            <person name="Spring S."/>
            <person name="Schroeder M."/>
            <person name="Brambilla E."/>
            <person name="Klenk H.-P."/>
            <person name="Eisen J.A."/>
        </authorList>
    </citation>
    <scope>NUCLEOTIDE SEQUENCE [LARGE SCALE GENOMIC DNA]</scope>
    <source>
        <strain evidence="6">DSM 8271 / FlGlyR</strain>
    </source>
</reference>
<dbReference type="InterPro" id="IPR000835">
    <property type="entry name" value="HTH_MarR-typ"/>
</dbReference>
<dbReference type="HOGENOM" id="CLU_083287_27_5_9"/>
<dbReference type="GO" id="GO:0003700">
    <property type="term" value="F:DNA-binding transcription factor activity"/>
    <property type="evidence" value="ECO:0007669"/>
    <property type="project" value="InterPro"/>
</dbReference>
<dbReference type="SMART" id="SM00347">
    <property type="entry name" value="HTH_MARR"/>
    <property type="match status" value="1"/>
</dbReference>
<keyword evidence="3" id="KW-0804">Transcription</keyword>
<keyword evidence="6" id="KW-1185">Reference proteome</keyword>
<evidence type="ECO:0000313" key="5">
    <source>
        <dbReference type="EMBL" id="ADY55721.1"/>
    </source>
</evidence>
<reference evidence="5 6" key="1">
    <citation type="journal article" date="2011" name="Stand. Genomic Sci.">
        <title>Complete genome sequence of Syntrophobotulus glycolicus type strain (FlGlyR).</title>
        <authorList>
            <person name="Han C."/>
            <person name="Mwirichia R."/>
            <person name="Chertkov O."/>
            <person name="Held B."/>
            <person name="Lapidus A."/>
            <person name="Nolan M."/>
            <person name="Lucas S."/>
            <person name="Hammon N."/>
            <person name="Deshpande S."/>
            <person name="Cheng J.F."/>
            <person name="Tapia R."/>
            <person name="Goodwin L."/>
            <person name="Pitluck S."/>
            <person name="Huntemann M."/>
            <person name="Liolios K."/>
            <person name="Ivanova N."/>
            <person name="Pagani I."/>
            <person name="Mavromatis K."/>
            <person name="Ovchinikova G."/>
            <person name="Pati A."/>
            <person name="Chen A."/>
            <person name="Palaniappan K."/>
            <person name="Land M."/>
            <person name="Hauser L."/>
            <person name="Brambilla E.M."/>
            <person name="Rohde M."/>
            <person name="Spring S."/>
            <person name="Sikorski J."/>
            <person name="Goker M."/>
            <person name="Woyke T."/>
            <person name="Bristow J."/>
            <person name="Eisen J.A."/>
            <person name="Markowitz V."/>
            <person name="Hugenholtz P."/>
            <person name="Kyrpides N.C."/>
            <person name="Klenk H.P."/>
            <person name="Detter J.C."/>
        </authorList>
    </citation>
    <scope>NUCLEOTIDE SEQUENCE [LARGE SCALE GENOMIC DNA]</scope>
    <source>
        <strain evidence="6">DSM 8271 / FlGlyR</strain>
    </source>
</reference>
<dbReference type="PRINTS" id="PR00598">
    <property type="entry name" value="HTHMARR"/>
</dbReference>
<evidence type="ECO:0000256" key="3">
    <source>
        <dbReference type="ARBA" id="ARBA00023163"/>
    </source>
</evidence>
<proteinExistence type="predicted"/>
<dbReference type="PANTHER" id="PTHR42756">
    <property type="entry name" value="TRANSCRIPTIONAL REGULATOR, MARR"/>
    <property type="match status" value="1"/>
</dbReference>
<dbReference type="OrthoDB" id="163346at2"/>
<organism evidence="5 6">
    <name type="scientific">Syntrophobotulus glycolicus (strain DSM 8271 / FlGlyR)</name>
    <dbReference type="NCBI Taxonomy" id="645991"/>
    <lineage>
        <taxon>Bacteria</taxon>
        <taxon>Bacillati</taxon>
        <taxon>Bacillota</taxon>
        <taxon>Clostridia</taxon>
        <taxon>Eubacteriales</taxon>
        <taxon>Desulfitobacteriaceae</taxon>
        <taxon>Syntrophobotulus</taxon>
    </lineage>
</organism>
<dbReference type="GO" id="GO:0003677">
    <property type="term" value="F:DNA binding"/>
    <property type="evidence" value="ECO:0007669"/>
    <property type="project" value="UniProtKB-KW"/>
</dbReference>
<dbReference type="eggNOG" id="COG1846">
    <property type="taxonomic scope" value="Bacteria"/>
</dbReference>
<dbReference type="InterPro" id="IPR036388">
    <property type="entry name" value="WH-like_DNA-bd_sf"/>
</dbReference>
<keyword evidence="2" id="KW-0238">DNA-binding</keyword>
<dbReference type="Proteomes" id="UP000007488">
    <property type="component" value="Chromosome"/>
</dbReference>
<dbReference type="InterPro" id="IPR036390">
    <property type="entry name" value="WH_DNA-bd_sf"/>
</dbReference>
<dbReference type="EMBL" id="CP002547">
    <property type="protein sequence ID" value="ADY55721.1"/>
    <property type="molecule type" value="Genomic_DNA"/>
</dbReference>
<accession>F0SWF5</accession>